<gene>
    <name evidence="2" type="ORF">Sangu_1146900</name>
</gene>
<dbReference type="AlphaFoldDB" id="A0AAW2P396"/>
<organism evidence="2">
    <name type="scientific">Sesamum angustifolium</name>
    <dbReference type="NCBI Taxonomy" id="2727405"/>
    <lineage>
        <taxon>Eukaryota</taxon>
        <taxon>Viridiplantae</taxon>
        <taxon>Streptophyta</taxon>
        <taxon>Embryophyta</taxon>
        <taxon>Tracheophyta</taxon>
        <taxon>Spermatophyta</taxon>
        <taxon>Magnoliopsida</taxon>
        <taxon>eudicotyledons</taxon>
        <taxon>Gunneridae</taxon>
        <taxon>Pentapetalae</taxon>
        <taxon>asterids</taxon>
        <taxon>lamiids</taxon>
        <taxon>Lamiales</taxon>
        <taxon>Pedaliaceae</taxon>
        <taxon>Sesamum</taxon>
    </lineage>
</organism>
<evidence type="ECO:0000256" key="1">
    <source>
        <dbReference type="SAM" id="MobiDB-lite"/>
    </source>
</evidence>
<feature type="region of interest" description="Disordered" evidence="1">
    <location>
        <begin position="1"/>
        <end position="44"/>
    </location>
</feature>
<proteinExistence type="predicted"/>
<evidence type="ECO:0000313" key="2">
    <source>
        <dbReference type="EMBL" id="KAL0349191.1"/>
    </source>
</evidence>
<comment type="caution">
    <text evidence="2">The sequence shown here is derived from an EMBL/GenBank/DDBJ whole genome shotgun (WGS) entry which is preliminary data.</text>
</comment>
<reference evidence="2" key="2">
    <citation type="journal article" date="2024" name="Plant">
        <title>Genomic evolution and insights into agronomic trait innovations of Sesamum species.</title>
        <authorList>
            <person name="Miao H."/>
            <person name="Wang L."/>
            <person name="Qu L."/>
            <person name="Liu H."/>
            <person name="Sun Y."/>
            <person name="Le M."/>
            <person name="Wang Q."/>
            <person name="Wei S."/>
            <person name="Zheng Y."/>
            <person name="Lin W."/>
            <person name="Duan Y."/>
            <person name="Cao H."/>
            <person name="Xiong S."/>
            <person name="Wang X."/>
            <person name="Wei L."/>
            <person name="Li C."/>
            <person name="Ma Q."/>
            <person name="Ju M."/>
            <person name="Zhao R."/>
            <person name="Li G."/>
            <person name="Mu C."/>
            <person name="Tian Q."/>
            <person name="Mei H."/>
            <person name="Zhang T."/>
            <person name="Gao T."/>
            <person name="Zhang H."/>
        </authorList>
    </citation>
    <scope>NUCLEOTIDE SEQUENCE</scope>
    <source>
        <strain evidence="2">G01</strain>
    </source>
</reference>
<feature type="compositionally biased region" description="Polar residues" evidence="1">
    <location>
        <begin position="21"/>
        <end position="44"/>
    </location>
</feature>
<sequence length="145" mass="16168">MDERLSPEVSFTVGEYDTDIGHSSDNPVCSKDSNTSGRDNENPLQIQDSEVILLPYKEDDSSNVELLRAEIDITPAVLGDEQSSLDFDGFGDLFNEPEVSVQHKPSNHPVSEASNTAKMELWGIAVSLIQMRLIMRMLQFLLRVV</sequence>
<reference evidence="2" key="1">
    <citation type="submission" date="2020-06" db="EMBL/GenBank/DDBJ databases">
        <authorList>
            <person name="Li T."/>
            <person name="Hu X."/>
            <person name="Zhang T."/>
            <person name="Song X."/>
            <person name="Zhang H."/>
            <person name="Dai N."/>
            <person name="Sheng W."/>
            <person name="Hou X."/>
            <person name="Wei L."/>
        </authorList>
    </citation>
    <scope>NUCLEOTIDE SEQUENCE</scope>
    <source>
        <strain evidence="2">G01</strain>
        <tissue evidence="2">Leaf</tissue>
    </source>
</reference>
<protein>
    <submittedName>
        <fullName evidence="2">Uncharacterized protein</fullName>
    </submittedName>
</protein>
<accession>A0AAW2P396</accession>
<name>A0AAW2P396_9LAMI</name>
<dbReference type="EMBL" id="JACGWK010000006">
    <property type="protein sequence ID" value="KAL0349191.1"/>
    <property type="molecule type" value="Genomic_DNA"/>
</dbReference>